<feature type="transmembrane region" description="Helical" evidence="1">
    <location>
        <begin position="54"/>
        <end position="76"/>
    </location>
</feature>
<reference evidence="2" key="1">
    <citation type="journal article" date="2020" name="mSystems">
        <title>Genome- and Community-Level Interaction Insights into Carbon Utilization and Element Cycling Functions of Hydrothermarchaeota in Hydrothermal Sediment.</title>
        <authorList>
            <person name="Zhou Z."/>
            <person name="Liu Y."/>
            <person name="Xu W."/>
            <person name="Pan J."/>
            <person name="Luo Z.H."/>
            <person name="Li M."/>
        </authorList>
    </citation>
    <scope>NUCLEOTIDE SEQUENCE [LARGE SCALE GENOMIC DNA]</scope>
    <source>
        <strain evidence="2">SpSt-418</strain>
    </source>
</reference>
<sequence>MESLPPPSMRVRHAILQQFRRSYLLWNGLLSGLAIAILVWYWQQPTGDRLGFVAYTQSIPILLIASLLIHGISFYFQDRYTRNQLRRPNIAMEFRVLLYTIRFYLYNLAIAVLLSVVGFYPLLALLFFFWIYPVLLWLIPYHLLSGAILGWEIKRRLHAAMPEEEL</sequence>
<evidence type="ECO:0000313" key="2">
    <source>
        <dbReference type="EMBL" id="HFM97630.1"/>
    </source>
</evidence>
<proteinExistence type="predicted"/>
<dbReference type="AlphaFoldDB" id="A0A7C3KDB6"/>
<feature type="transmembrane region" description="Helical" evidence="1">
    <location>
        <begin position="96"/>
        <end position="123"/>
    </location>
</feature>
<accession>A0A7C3KDB6</accession>
<dbReference type="EMBL" id="DSRU01000095">
    <property type="protein sequence ID" value="HFM97630.1"/>
    <property type="molecule type" value="Genomic_DNA"/>
</dbReference>
<gene>
    <name evidence="2" type="ORF">ENR64_07640</name>
</gene>
<keyword evidence="1" id="KW-0812">Transmembrane</keyword>
<feature type="transmembrane region" description="Helical" evidence="1">
    <location>
        <begin position="129"/>
        <end position="151"/>
    </location>
</feature>
<protein>
    <submittedName>
        <fullName evidence="2">Uncharacterized protein</fullName>
    </submittedName>
</protein>
<name>A0A7C3KDB6_9CYAN</name>
<evidence type="ECO:0000256" key="1">
    <source>
        <dbReference type="SAM" id="Phobius"/>
    </source>
</evidence>
<comment type="caution">
    <text evidence="2">The sequence shown here is derived from an EMBL/GenBank/DDBJ whole genome shotgun (WGS) entry which is preliminary data.</text>
</comment>
<feature type="transmembrane region" description="Helical" evidence="1">
    <location>
        <begin position="21"/>
        <end position="42"/>
    </location>
</feature>
<keyword evidence="1" id="KW-0472">Membrane</keyword>
<keyword evidence="1" id="KW-1133">Transmembrane helix</keyword>
<organism evidence="2">
    <name type="scientific">Oscillatoriales cyanobacterium SpSt-418</name>
    <dbReference type="NCBI Taxonomy" id="2282169"/>
    <lineage>
        <taxon>Bacteria</taxon>
        <taxon>Bacillati</taxon>
        <taxon>Cyanobacteriota</taxon>
        <taxon>Cyanophyceae</taxon>
        <taxon>Oscillatoriophycideae</taxon>
        <taxon>Oscillatoriales</taxon>
    </lineage>
</organism>